<proteinExistence type="predicted"/>
<organism evidence="1 2">
    <name type="scientific">Cryptolaemus montrouzieri</name>
    <dbReference type="NCBI Taxonomy" id="559131"/>
    <lineage>
        <taxon>Eukaryota</taxon>
        <taxon>Metazoa</taxon>
        <taxon>Ecdysozoa</taxon>
        <taxon>Arthropoda</taxon>
        <taxon>Hexapoda</taxon>
        <taxon>Insecta</taxon>
        <taxon>Pterygota</taxon>
        <taxon>Neoptera</taxon>
        <taxon>Endopterygota</taxon>
        <taxon>Coleoptera</taxon>
        <taxon>Polyphaga</taxon>
        <taxon>Cucujiformia</taxon>
        <taxon>Coccinelloidea</taxon>
        <taxon>Coccinellidae</taxon>
        <taxon>Scymninae</taxon>
        <taxon>Scymnini</taxon>
        <taxon>Cryptolaemus</taxon>
    </lineage>
</organism>
<evidence type="ECO:0000313" key="1">
    <source>
        <dbReference type="EMBL" id="KAL3277823.1"/>
    </source>
</evidence>
<dbReference type="EMBL" id="JABFTP020000103">
    <property type="protein sequence ID" value="KAL3277823.1"/>
    <property type="molecule type" value="Genomic_DNA"/>
</dbReference>
<comment type="caution">
    <text evidence="1">The sequence shown here is derived from an EMBL/GenBank/DDBJ whole genome shotgun (WGS) entry which is preliminary data.</text>
</comment>
<gene>
    <name evidence="1" type="ORF">HHI36_013165</name>
</gene>
<dbReference type="Proteomes" id="UP001516400">
    <property type="component" value="Unassembled WGS sequence"/>
</dbReference>
<reference evidence="1 2" key="1">
    <citation type="journal article" date="2021" name="BMC Biol.">
        <title>Horizontally acquired antibacterial genes associated with adaptive radiation of ladybird beetles.</title>
        <authorList>
            <person name="Li H.S."/>
            <person name="Tang X.F."/>
            <person name="Huang Y.H."/>
            <person name="Xu Z.Y."/>
            <person name="Chen M.L."/>
            <person name="Du X.Y."/>
            <person name="Qiu B.Y."/>
            <person name="Chen P.T."/>
            <person name="Zhang W."/>
            <person name="Slipinski A."/>
            <person name="Escalona H.E."/>
            <person name="Waterhouse R.M."/>
            <person name="Zwick A."/>
            <person name="Pang H."/>
        </authorList>
    </citation>
    <scope>NUCLEOTIDE SEQUENCE [LARGE SCALE GENOMIC DNA]</scope>
    <source>
        <strain evidence="1">SYSU2018</strain>
    </source>
</reference>
<accession>A0ABD2NGL8</accession>
<keyword evidence="2" id="KW-1185">Reference proteome</keyword>
<evidence type="ECO:0000313" key="2">
    <source>
        <dbReference type="Proteomes" id="UP001516400"/>
    </source>
</evidence>
<sequence length="163" mass="18908">MVTLIVVPRVNGSLEFHSHRENANEDVISFANKVENCFMILIGTLDEYLDYQKCTILIEILQSQVSNVSLTNLNRDLAIVLKSRNPTTIEDAFRSALNEEQETKSRFAISKYRDVSNSNSKYCTFCDINVHTLFKSRKRQQNKKYSSNLFTAKYFLLKIPKFH</sequence>
<protein>
    <submittedName>
        <fullName evidence="1">Uncharacterized protein</fullName>
    </submittedName>
</protein>
<name>A0ABD2NGL8_9CUCU</name>
<dbReference type="AlphaFoldDB" id="A0ABD2NGL8"/>